<evidence type="ECO:0000256" key="7">
    <source>
        <dbReference type="ARBA" id="ARBA00022989"/>
    </source>
</evidence>
<evidence type="ECO:0000313" key="12">
    <source>
        <dbReference type="Proteomes" id="UP001176940"/>
    </source>
</evidence>
<feature type="transmembrane region" description="Helical" evidence="9">
    <location>
        <begin position="63"/>
        <end position="83"/>
    </location>
</feature>
<feature type="non-terminal residue" evidence="11">
    <location>
        <position position="1"/>
    </location>
</feature>
<feature type="transmembrane region" description="Helical" evidence="9">
    <location>
        <begin position="179"/>
        <end position="200"/>
    </location>
</feature>
<keyword evidence="4 9" id="KW-0813">Transport</keyword>
<keyword evidence="6 9" id="KW-0812">Transmembrane</keyword>
<protein>
    <recommendedName>
        <fullName evidence="9">Riboflavin transporter</fullName>
    </recommendedName>
</protein>
<dbReference type="PANTHER" id="PTHR12929">
    <property type="entry name" value="SOLUTE CARRIER FAMILY 52"/>
    <property type="match status" value="1"/>
</dbReference>
<keyword evidence="12" id="KW-1185">Reference proteome</keyword>
<feature type="transmembrane region" description="Helical" evidence="9">
    <location>
        <begin position="349"/>
        <end position="367"/>
    </location>
</feature>
<dbReference type="Pfam" id="PF06237">
    <property type="entry name" value="SLC52_ribofla_tr"/>
    <property type="match status" value="1"/>
</dbReference>
<dbReference type="InterPro" id="IPR009357">
    <property type="entry name" value="Riboflavin_transptr"/>
</dbReference>
<comment type="function">
    <text evidence="9">Plasma membrane transporter mediating the uptake by cells of the water soluble vitamin B2/riboflavin that plays a key role in biochemical oxidation-reduction reactions of the carbohydrate, lipid, and amino acid metabolism.</text>
</comment>
<evidence type="ECO:0000256" key="2">
    <source>
        <dbReference type="ARBA" id="ARBA00004651"/>
    </source>
</evidence>
<evidence type="ECO:0000256" key="4">
    <source>
        <dbReference type="ARBA" id="ARBA00022448"/>
    </source>
</evidence>
<feature type="transmembrane region" description="Helical" evidence="9">
    <location>
        <begin position="131"/>
        <end position="151"/>
    </location>
</feature>
<evidence type="ECO:0000256" key="5">
    <source>
        <dbReference type="ARBA" id="ARBA00022475"/>
    </source>
</evidence>
<feature type="transmembrane region" description="Helical" evidence="9">
    <location>
        <begin position="287"/>
        <end position="310"/>
    </location>
</feature>
<keyword evidence="5 9" id="KW-1003">Cell membrane</keyword>
<comment type="caution">
    <text evidence="9">Lacks conserved residue(s) required for the propagation of feature annotation.</text>
</comment>
<feature type="region of interest" description="Disordered" evidence="10">
    <location>
        <begin position="211"/>
        <end position="230"/>
    </location>
</feature>
<comment type="caution">
    <text evidence="11">The sequence shown here is derived from an EMBL/GenBank/DDBJ whole genome shotgun (WGS) entry which is preliminary data.</text>
</comment>
<name>A0ABN9M763_9NEOB</name>
<dbReference type="EMBL" id="CAUEEQ010050541">
    <property type="protein sequence ID" value="CAJ0960632.1"/>
    <property type="molecule type" value="Genomic_DNA"/>
</dbReference>
<feature type="transmembrane region" description="Helical" evidence="9">
    <location>
        <begin position="95"/>
        <end position="119"/>
    </location>
</feature>
<comment type="subcellular location">
    <subcellularLocation>
        <location evidence="2 9">Cell membrane</location>
        <topology evidence="2 9">Multi-pass membrane protein</topology>
    </subcellularLocation>
</comment>
<evidence type="ECO:0000256" key="6">
    <source>
        <dbReference type="ARBA" id="ARBA00022692"/>
    </source>
</evidence>
<feature type="transmembrane region" description="Helical" evidence="9">
    <location>
        <begin position="255"/>
        <end position="275"/>
    </location>
</feature>
<evidence type="ECO:0000256" key="1">
    <source>
        <dbReference type="ARBA" id="ARBA00000215"/>
    </source>
</evidence>
<evidence type="ECO:0000256" key="3">
    <source>
        <dbReference type="ARBA" id="ARBA00006366"/>
    </source>
</evidence>
<sequence>FFCSATRACLLWSSPAFKPLLFLFYRVEPPSIPDRAHCLWEHRTPGRHSCSPLLPPGGISEPWLIRSVHALSLLSAIFLALFWDRRVMVGGEDHSVPYLLLAFLLALGCCTSNVTFLPFMYSFPQQYVRSFFIGQGLSALFPCVLALGQGVGRLECRNNTYGNGSTPHYMQENFSASSYFWGLFSLLVVSSFSFALLIFWKQRVKKKQEQELGASSVPQEGAGSEDSYPLKSPEQEAAQDAASATDRTFWTSRNIYLLVLLGLSNALTNGVLPSVQTYSCLPYGADAYHLSVVLSNIANPAACFIAMCVLCRSSLGLGVIMAVGAVFGGYLMALAAFSPCPPLLGSKAGVVLVVASWTVFMGVLSYLKVVIGSLLHEAGIAPSFGVVLSSRLAHCLVPWSCFQWSASITCSRVAETVKTAAPYEHGVLCPP</sequence>
<gene>
    <name evidence="11" type="ORF">RIMI_LOCUS17374823</name>
</gene>
<keyword evidence="7 9" id="KW-1133">Transmembrane helix</keyword>
<dbReference type="PANTHER" id="PTHR12929:SF1">
    <property type="entry name" value="SOLUTE CARRIER FAMILY 52, RIBOFLAVIN TRANSPORTER, MEMBER 2"/>
    <property type="match status" value="1"/>
</dbReference>
<evidence type="ECO:0000256" key="8">
    <source>
        <dbReference type="ARBA" id="ARBA00023136"/>
    </source>
</evidence>
<accession>A0ABN9M763</accession>
<reference evidence="11" key="1">
    <citation type="submission" date="2023-07" db="EMBL/GenBank/DDBJ databases">
        <authorList>
            <person name="Stuckert A."/>
        </authorList>
    </citation>
    <scope>NUCLEOTIDE SEQUENCE</scope>
</reference>
<organism evidence="11 12">
    <name type="scientific">Ranitomeya imitator</name>
    <name type="common">mimic poison frog</name>
    <dbReference type="NCBI Taxonomy" id="111125"/>
    <lineage>
        <taxon>Eukaryota</taxon>
        <taxon>Metazoa</taxon>
        <taxon>Chordata</taxon>
        <taxon>Craniata</taxon>
        <taxon>Vertebrata</taxon>
        <taxon>Euteleostomi</taxon>
        <taxon>Amphibia</taxon>
        <taxon>Batrachia</taxon>
        <taxon>Anura</taxon>
        <taxon>Neobatrachia</taxon>
        <taxon>Hyloidea</taxon>
        <taxon>Dendrobatidae</taxon>
        <taxon>Dendrobatinae</taxon>
        <taxon>Ranitomeya</taxon>
    </lineage>
</organism>
<evidence type="ECO:0000256" key="10">
    <source>
        <dbReference type="SAM" id="MobiDB-lite"/>
    </source>
</evidence>
<evidence type="ECO:0000256" key="9">
    <source>
        <dbReference type="RuleBase" id="RU368035"/>
    </source>
</evidence>
<comment type="catalytic activity">
    <reaction evidence="1 9">
        <text>riboflavin(in) = riboflavin(out)</text>
        <dbReference type="Rhea" id="RHEA:35015"/>
        <dbReference type="ChEBI" id="CHEBI:57986"/>
    </reaction>
</comment>
<comment type="similarity">
    <text evidence="3 9">Belongs to the riboflavin transporter family.</text>
</comment>
<proteinExistence type="inferred from homology"/>
<evidence type="ECO:0000313" key="11">
    <source>
        <dbReference type="EMBL" id="CAJ0960632.1"/>
    </source>
</evidence>
<feature type="transmembrane region" description="Helical" evidence="9">
    <location>
        <begin position="317"/>
        <end position="337"/>
    </location>
</feature>
<keyword evidence="8 9" id="KW-0472">Membrane</keyword>
<dbReference type="Proteomes" id="UP001176940">
    <property type="component" value="Unassembled WGS sequence"/>
</dbReference>